<dbReference type="CDD" id="cd00371">
    <property type="entry name" value="HMA"/>
    <property type="match status" value="1"/>
</dbReference>
<proteinExistence type="predicted"/>
<name>A0ABS1BRA3_9NEIS</name>
<keyword evidence="1" id="KW-0479">Metal-binding</keyword>
<sequence>MATTTLNIQGMTCNGCVNSVTRVLTGIAGVSRADVDLAGAKAVVEYDAAQTNPAALAEAVDDAGFDAQVA</sequence>
<dbReference type="PRINTS" id="PR00946">
    <property type="entry name" value="HGSCAVENGER"/>
</dbReference>
<dbReference type="Pfam" id="PF00403">
    <property type="entry name" value="HMA"/>
    <property type="match status" value="1"/>
</dbReference>
<dbReference type="Proteomes" id="UP000614058">
    <property type="component" value="Unassembled WGS sequence"/>
</dbReference>
<evidence type="ECO:0000256" key="1">
    <source>
        <dbReference type="ARBA" id="ARBA00022723"/>
    </source>
</evidence>
<dbReference type="InterPro" id="IPR017969">
    <property type="entry name" value="Heavy-metal-associated_CS"/>
</dbReference>
<accession>A0ABS1BRA3</accession>
<dbReference type="PANTHER" id="PTHR46594:SF4">
    <property type="entry name" value="P-TYPE CATION-TRANSPORTING ATPASE"/>
    <property type="match status" value="1"/>
</dbReference>
<organism evidence="3 4">
    <name type="scientific">Kingella bonacorsii</name>
    <dbReference type="NCBI Taxonomy" id="2796361"/>
    <lineage>
        <taxon>Bacteria</taxon>
        <taxon>Pseudomonadati</taxon>
        <taxon>Pseudomonadota</taxon>
        <taxon>Betaproteobacteria</taxon>
        <taxon>Neisseriales</taxon>
        <taxon>Neisseriaceae</taxon>
        <taxon>Kingella</taxon>
    </lineage>
</organism>
<dbReference type="InterPro" id="IPR036163">
    <property type="entry name" value="HMA_dom_sf"/>
</dbReference>
<dbReference type="PROSITE" id="PS01047">
    <property type="entry name" value="HMA_1"/>
    <property type="match status" value="1"/>
</dbReference>
<dbReference type="PROSITE" id="PS50846">
    <property type="entry name" value="HMA_2"/>
    <property type="match status" value="1"/>
</dbReference>
<protein>
    <submittedName>
        <fullName evidence="3">Heavy-metal-associated domain-containing protein</fullName>
    </submittedName>
</protein>
<dbReference type="InterPro" id="IPR001802">
    <property type="entry name" value="MerP/CopZ"/>
</dbReference>
<reference evidence="3 4" key="1">
    <citation type="journal article" date="2021" name="Pathogens">
        <title>Isolation and Characterization of Kingella bonacorsii sp. nov., A Novel Kingella Species Detected in a Stable Periodontitis Subject.</title>
        <authorList>
            <person name="Antezack A."/>
            <person name="Boxberger M."/>
            <person name="Rolland C."/>
            <person name="Monnet-Corti V."/>
            <person name="La Scola B."/>
        </authorList>
    </citation>
    <scope>NUCLEOTIDE SEQUENCE [LARGE SCALE GENOMIC DNA]</scope>
    <source>
        <strain evidence="3 4">Marseille-Q4569</strain>
    </source>
</reference>
<dbReference type="PANTHER" id="PTHR46594">
    <property type="entry name" value="P-TYPE CATION-TRANSPORTING ATPASE"/>
    <property type="match status" value="1"/>
</dbReference>
<evidence type="ECO:0000259" key="2">
    <source>
        <dbReference type="PROSITE" id="PS50846"/>
    </source>
</evidence>
<dbReference type="SUPFAM" id="SSF55008">
    <property type="entry name" value="HMA, heavy metal-associated domain"/>
    <property type="match status" value="1"/>
</dbReference>
<gene>
    <name evidence="3" type="ORF">JDW22_04215</name>
</gene>
<evidence type="ECO:0000313" key="3">
    <source>
        <dbReference type="EMBL" id="MBK0395805.1"/>
    </source>
</evidence>
<comment type="caution">
    <text evidence="3">The sequence shown here is derived from an EMBL/GenBank/DDBJ whole genome shotgun (WGS) entry which is preliminary data.</text>
</comment>
<dbReference type="EMBL" id="JAEHNZ010000001">
    <property type="protein sequence ID" value="MBK0395805.1"/>
    <property type="molecule type" value="Genomic_DNA"/>
</dbReference>
<dbReference type="Gene3D" id="3.30.70.100">
    <property type="match status" value="1"/>
</dbReference>
<evidence type="ECO:0000313" key="4">
    <source>
        <dbReference type="Proteomes" id="UP000614058"/>
    </source>
</evidence>
<dbReference type="InterPro" id="IPR006121">
    <property type="entry name" value="HMA_dom"/>
</dbReference>
<feature type="domain" description="HMA" evidence="2">
    <location>
        <begin position="2"/>
        <end position="68"/>
    </location>
</feature>
<keyword evidence="4" id="KW-1185">Reference proteome</keyword>
<dbReference type="RefSeq" id="WP_200521835.1">
    <property type="nucleotide sequence ID" value="NZ_JAEHNZ010000001.1"/>
</dbReference>